<feature type="compositionally biased region" description="Basic and acidic residues" evidence="1">
    <location>
        <begin position="239"/>
        <end position="252"/>
    </location>
</feature>
<evidence type="ECO:0000256" key="1">
    <source>
        <dbReference type="SAM" id="MobiDB-lite"/>
    </source>
</evidence>
<gene>
    <name evidence="2" type="ORF">Pcinc_015842</name>
</gene>
<dbReference type="Proteomes" id="UP001286313">
    <property type="component" value="Unassembled WGS sequence"/>
</dbReference>
<keyword evidence="3" id="KW-1185">Reference proteome</keyword>
<feature type="compositionally biased region" description="Polar residues" evidence="1">
    <location>
        <begin position="260"/>
        <end position="270"/>
    </location>
</feature>
<organism evidence="2 3">
    <name type="scientific">Petrolisthes cinctipes</name>
    <name type="common">Flat porcelain crab</name>
    <dbReference type="NCBI Taxonomy" id="88211"/>
    <lineage>
        <taxon>Eukaryota</taxon>
        <taxon>Metazoa</taxon>
        <taxon>Ecdysozoa</taxon>
        <taxon>Arthropoda</taxon>
        <taxon>Crustacea</taxon>
        <taxon>Multicrustacea</taxon>
        <taxon>Malacostraca</taxon>
        <taxon>Eumalacostraca</taxon>
        <taxon>Eucarida</taxon>
        <taxon>Decapoda</taxon>
        <taxon>Pleocyemata</taxon>
        <taxon>Anomura</taxon>
        <taxon>Galatheoidea</taxon>
        <taxon>Porcellanidae</taxon>
        <taxon>Petrolisthes</taxon>
    </lineage>
</organism>
<evidence type="ECO:0000313" key="3">
    <source>
        <dbReference type="Proteomes" id="UP001286313"/>
    </source>
</evidence>
<reference evidence="2" key="1">
    <citation type="submission" date="2023-10" db="EMBL/GenBank/DDBJ databases">
        <title>Genome assemblies of two species of porcelain crab, Petrolisthes cinctipes and Petrolisthes manimaculis (Anomura: Porcellanidae).</title>
        <authorList>
            <person name="Angst P."/>
        </authorList>
    </citation>
    <scope>NUCLEOTIDE SEQUENCE</scope>
    <source>
        <strain evidence="2">PB745_01</strain>
        <tissue evidence="2">Gill</tissue>
    </source>
</reference>
<comment type="caution">
    <text evidence="2">The sequence shown here is derived from an EMBL/GenBank/DDBJ whole genome shotgun (WGS) entry which is preliminary data.</text>
</comment>
<feature type="region of interest" description="Disordered" evidence="1">
    <location>
        <begin position="227"/>
        <end position="270"/>
    </location>
</feature>
<evidence type="ECO:0008006" key="4">
    <source>
        <dbReference type="Google" id="ProtNLM"/>
    </source>
</evidence>
<proteinExistence type="predicted"/>
<accession>A0AAE1FS81</accession>
<feature type="compositionally biased region" description="Low complexity" evidence="1">
    <location>
        <begin position="66"/>
        <end position="81"/>
    </location>
</feature>
<name>A0AAE1FS81_PETCI</name>
<protein>
    <recommendedName>
        <fullName evidence="4">RNase H type-1 domain-containing protein</fullName>
    </recommendedName>
</protein>
<dbReference type="AlphaFoldDB" id="A0AAE1FS81"/>
<feature type="region of interest" description="Disordered" evidence="1">
    <location>
        <begin position="18"/>
        <end position="83"/>
    </location>
</feature>
<sequence length="270" mass="28963">MEYSGPEPLINIEADLALSEDDDLSQEHWPKLNPPGHRKLAPTAAVPQPMDHATISTKRRMEPDSDSSSESPSPVAKSSKSGHNFVKVVSDNLRGPNFNIPEQAAVPDLPPWRVPLPTVTLTPTSKNVHPPLQKQLALETIASVSTRVVRDVLCQLAHAHDVSLVMSFVWMPSHIGLAGNDMADGLAKAACMLDVGDMAAEPSLRCQRNTIYSAGFAMTCRQCQHNKGQAGSVRGPGPSHDDQGHTHTEGEAGRAPQQAPGITQKVTAAY</sequence>
<evidence type="ECO:0000313" key="2">
    <source>
        <dbReference type="EMBL" id="KAK3879599.1"/>
    </source>
</evidence>
<dbReference type="EMBL" id="JAWQEG010001425">
    <property type="protein sequence ID" value="KAK3879599.1"/>
    <property type="molecule type" value="Genomic_DNA"/>
</dbReference>